<dbReference type="OrthoDB" id="538336at2759"/>
<dbReference type="Pfam" id="PF01756">
    <property type="entry name" value="ACOX"/>
    <property type="match status" value="1"/>
</dbReference>
<comment type="caution">
    <text evidence="9">The sequence shown here is derived from an EMBL/GenBank/DDBJ whole genome shotgun (WGS) entry which is preliminary data.</text>
</comment>
<comment type="cofactor">
    <cofactor evidence="1">
        <name>FAD</name>
        <dbReference type="ChEBI" id="CHEBI:57692"/>
    </cofactor>
</comment>
<keyword evidence="4" id="KW-0274">FAD</keyword>
<dbReference type="InterPro" id="IPR055060">
    <property type="entry name" value="ACOX_C_alpha1"/>
</dbReference>
<evidence type="ECO:0000256" key="4">
    <source>
        <dbReference type="ARBA" id="ARBA00022827"/>
    </source>
</evidence>
<evidence type="ECO:0000256" key="3">
    <source>
        <dbReference type="ARBA" id="ARBA00022630"/>
    </source>
</evidence>
<feature type="region of interest" description="Disordered" evidence="6">
    <location>
        <begin position="276"/>
        <end position="313"/>
    </location>
</feature>
<accession>A0A7J7MU94</accession>
<dbReference type="InterPro" id="IPR036250">
    <property type="entry name" value="AcylCo_DH-like_C"/>
</dbReference>
<dbReference type="SUPFAM" id="SSF47203">
    <property type="entry name" value="Acyl-CoA dehydrogenase C-terminal domain-like"/>
    <property type="match status" value="2"/>
</dbReference>
<evidence type="ECO:0000256" key="6">
    <source>
        <dbReference type="SAM" id="MobiDB-lite"/>
    </source>
</evidence>
<sequence>MSNLPSRCAMSFGANYLKRIYVRRTPEANKTIHVVSSAFKAAFSWHNMKTLQECREACGGQGLKTENRVGHLKGEHDVQSAFEGDNNVLMQQDTLSDFLMIIDDQQARDIISKALIGEYIAAQKRKKPFKGLALEHMNDPRSVIPSQLTVSTVRSSQFQSAIFCLRERDLLSRFATEVSQYQSQGESKENALILNVLGLLRSMYALISLEEDAAFLRYGYLSPENAAVIRKEVTKLCSELRPHALSAVKSFGIPDAFLSPIAFDWIAANSWSSKLQTQSSKSSNPSLNLEKETRKSSLGKRKERSEDETKDARSSVLIPINDKCSLTDALAMDCEMVGVSSLGNKSALGHVTLGTQTLGMYYARLRSSWEELSHYDSFIEWPASAPSEKVPIPPTATEIYVKIVEKTLVFQFLAELNPDFVADEEYFHMDRFYCMNTLGQHRREYLRFLAENAVTAEDEDVGVLVRKSRRYLLYYDANLLESVLQLDMLSLKAQENEVDCTG</sequence>
<dbReference type="GO" id="GO:0005504">
    <property type="term" value="F:fatty acid binding"/>
    <property type="evidence" value="ECO:0007669"/>
    <property type="project" value="TreeGrafter"/>
</dbReference>
<dbReference type="InterPro" id="IPR002655">
    <property type="entry name" value="Acyl-CoA_oxidase_C"/>
</dbReference>
<dbReference type="PANTHER" id="PTHR10909:SF352">
    <property type="entry name" value="ACYL-COENZYME A OXIDASE-LIKE PROTEIN"/>
    <property type="match status" value="1"/>
</dbReference>
<dbReference type="GO" id="GO:0055088">
    <property type="term" value="P:lipid homeostasis"/>
    <property type="evidence" value="ECO:0007669"/>
    <property type="project" value="TreeGrafter"/>
</dbReference>
<evidence type="ECO:0000259" key="8">
    <source>
        <dbReference type="Pfam" id="PF22924"/>
    </source>
</evidence>
<dbReference type="GO" id="GO:0033540">
    <property type="term" value="P:fatty acid beta-oxidation using acyl-CoA oxidase"/>
    <property type="evidence" value="ECO:0007669"/>
    <property type="project" value="TreeGrafter"/>
</dbReference>
<dbReference type="Gene3D" id="1.20.140.10">
    <property type="entry name" value="Butyryl-CoA Dehydrogenase, subunit A, domain 3"/>
    <property type="match status" value="2"/>
</dbReference>
<proteinExistence type="inferred from homology"/>
<dbReference type="EMBL" id="JACGCM010001221">
    <property type="protein sequence ID" value="KAF6158489.1"/>
    <property type="molecule type" value="Genomic_DNA"/>
</dbReference>
<name>A0A7J7MU94_9MAGN</name>
<dbReference type="Proteomes" id="UP000541444">
    <property type="component" value="Unassembled WGS sequence"/>
</dbReference>
<evidence type="ECO:0000256" key="5">
    <source>
        <dbReference type="ARBA" id="ARBA00023002"/>
    </source>
</evidence>
<feature type="compositionally biased region" description="Basic and acidic residues" evidence="6">
    <location>
        <begin position="303"/>
        <end position="313"/>
    </location>
</feature>
<dbReference type="GO" id="GO:0071949">
    <property type="term" value="F:FAD binding"/>
    <property type="evidence" value="ECO:0007669"/>
    <property type="project" value="InterPro"/>
</dbReference>
<feature type="domain" description="Acyl-CoA oxidase C-alpha1" evidence="8">
    <location>
        <begin position="27"/>
        <end position="92"/>
    </location>
</feature>
<protein>
    <recommendedName>
        <fullName evidence="11">Acyl-CoA oxidase</fullName>
    </recommendedName>
</protein>
<evidence type="ECO:0000313" key="9">
    <source>
        <dbReference type="EMBL" id="KAF6158489.1"/>
    </source>
</evidence>
<evidence type="ECO:0000256" key="2">
    <source>
        <dbReference type="ARBA" id="ARBA00006288"/>
    </source>
</evidence>
<organism evidence="9 10">
    <name type="scientific">Kingdonia uniflora</name>
    <dbReference type="NCBI Taxonomy" id="39325"/>
    <lineage>
        <taxon>Eukaryota</taxon>
        <taxon>Viridiplantae</taxon>
        <taxon>Streptophyta</taxon>
        <taxon>Embryophyta</taxon>
        <taxon>Tracheophyta</taxon>
        <taxon>Spermatophyta</taxon>
        <taxon>Magnoliopsida</taxon>
        <taxon>Ranunculales</taxon>
        <taxon>Circaeasteraceae</taxon>
        <taxon>Kingdonia</taxon>
    </lineage>
</organism>
<feature type="domain" description="Acyl-CoA oxidase C-terminal" evidence="7">
    <location>
        <begin position="171"/>
        <end position="258"/>
    </location>
</feature>
<keyword evidence="5" id="KW-0560">Oxidoreductase</keyword>
<dbReference type="Pfam" id="PF22924">
    <property type="entry name" value="ACOX_C_alpha1"/>
    <property type="match status" value="1"/>
</dbReference>
<comment type="similarity">
    <text evidence="2">Belongs to the acyl-CoA oxidase family.</text>
</comment>
<dbReference type="GO" id="GO:0005777">
    <property type="term" value="C:peroxisome"/>
    <property type="evidence" value="ECO:0007669"/>
    <property type="project" value="InterPro"/>
</dbReference>
<gene>
    <name evidence="9" type="ORF">GIB67_022086</name>
</gene>
<keyword evidence="10" id="KW-1185">Reference proteome</keyword>
<evidence type="ECO:0000313" key="10">
    <source>
        <dbReference type="Proteomes" id="UP000541444"/>
    </source>
</evidence>
<keyword evidence="3" id="KW-0285">Flavoprotein</keyword>
<evidence type="ECO:0000256" key="1">
    <source>
        <dbReference type="ARBA" id="ARBA00001974"/>
    </source>
</evidence>
<evidence type="ECO:0008006" key="11">
    <source>
        <dbReference type="Google" id="ProtNLM"/>
    </source>
</evidence>
<dbReference type="PANTHER" id="PTHR10909">
    <property type="entry name" value="ELECTRON TRANSPORT OXIDOREDUCTASE"/>
    <property type="match status" value="1"/>
</dbReference>
<dbReference type="GO" id="GO:0003997">
    <property type="term" value="F:acyl-CoA oxidase activity"/>
    <property type="evidence" value="ECO:0007669"/>
    <property type="project" value="InterPro"/>
</dbReference>
<dbReference type="AlphaFoldDB" id="A0A7J7MU94"/>
<evidence type="ECO:0000259" key="7">
    <source>
        <dbReference type="Pfam" id="PF01756"/>
    </source>
</evidence>
<dbReference type="InterPro" id="IPR012258">
    <property type="entry name" value="Acyl-CoA_oxidase"/>
</dbReference>
<reference evidence="9 10" key="1">
    <citation type="journal article" date="2020" name="IScience">
        <title>Genome Sequencing of the Endangered Kingdonia uniflora (Circaeasteraceae, Ranunculales) Reveals Potential Mechanisms of Evolutionary Specialization.</title>
        <authorList>
            <person name="Sun Y."/>
            <person name="Deng T."/>
            <person name="Zhang A."/>
            <person name="Moore M.J."/>
            <person name="Landis J.B."/>
            <person name="Lin N."/>
            <person name="Zhang H."/>
            <person name="Zhang X."/>
            <person name="Huang J."/>
            <person name="Zhang X."/>
            <person name="Sun H."/>
            <person name="Wang H."/>
        </authorList>
    </citation>
    <scope>NUCLEOTIDE SEQUENCE [LARGE SCALE GENOMIC DNA]</scope>
    <source>
        <strain evidence="9">TB1705</strain>
        <tissue evidence="9">Leaf</tissue>
    </source>
</reference>